<dbReference type="RefSeq" id="WP_038493330.1">
    <property type="nucleotide sequence ID" value="NZ_BCTH01000096.1"/>
</dbReference>
<dbReference type="AlphaFoldDB" id="W0V786"/>
<dbReference type="Proteomes" id="UP000027604">
    <property type="component" value="Chromosome I"/>
</dbReference>
<keyword evidence="2" id="KW-1185">Reference proteome</keyword>
<reference evidence="1 2" key="1">
    <citation type="journal article" date="2015" name="Genome Announc.">
        <title>Genome Sequence of Mushroom Soft-Rot Pathogen Janthinobacterium agaricidamnosum.</title>
        <authorList>
            <person name="Graupner K."/>
            <person name="Lackner G."/>
            <person name="Hertweck C."/>
        </authorList>
    </citation>
    <scope>NUCLEOTIDE SEQUENCE [LARGE SCALE GENOMIC DNA]</scope>
    <source>
        <strain evidence="2">NBRC 102515 / DSM 9628</strain>
    </source>
</reference>
<dbReference type="HOGENOM" id="CLU_2649573_0_0_4"/>
<dbReference type="KEGG" id="jag:GJA_3121"/>
<dbReference type="InterPro" id="IPR032710">
    <property type="entry name" value="NTF2-like_dom_sf"/>
</dbReference>
<sequence>MQVKFAVFCDCLPDGTDALEERIDDDIAMIWTAYDFRANGKIHHCGTDIVTLIHQDGKWLITGIADNSRTTGCPAR</sequence>
<dbReference type="Gene3D" id="3.10.450.50">
    <property type="match status" value="1"/>
</dbReference>
<evidence type="ECO:0000313" key="1">
    <source>
        <dbReference type="EMBL" id="CDG83746.1"/>
    </source>
</evidence>
<organism evidence="1 2">
    <name type="scientific">Janthinobacterium agaricidamnosum NBRC 102515 = DSM 9628</name>
    <dbReference type="NCBI Taxonomy" id="1349767"/>
    <lineage>
        <taxon>Bacteria</taxon>
        <taxon>Pseudomonadati</taxon>
        <taxon>Pseudomonadota</taxon>
        <taxon>Betaproteobacteria</taxon>
        <taxon>Burkholderiales</taxon>
        <taxon>Oxalobacteraceae</taxon>
        <taxon>Janthinobacterium</taxon>
    </lineage>
</organism>
<dbReference type="STRING" id="1349767.GJA_3121"/>
<protein>
    <submittedName>
        <fullName evidence="1">Uncharacterized domain protein</fullName>
    </submittedName>
</protein>
<proteinExistence type="predicted"/>
<accession>W0V786</accession>
<dbReference type="OrthoDB" id="117186at2"/>
<dbReference type="EMBL" id="HG322949">
    <property type="protein sequence ID" value="CDG83746.1"/>
    <property type="molecule type" value="Genomic_DNA"/>
</dbReference>
<dbReference type="PATRIC" id="fig|1349767.4.peg.4926"/>
<dbReference type="SUPFAM" id="SSF54427">
    <property type="entry name" value="NTF2-like"/>
    <property type="match status" value="1"/>
</dbReference>
<name>W0V786_9BURK</name>
<gene>
    <name evidence="1" type="ORF">GJA_3121</name>
</gene>
<evidence type="ECO:0000313" key="2">
    <source>
        <dbReference type="Proteomes" id="UP000027604"/>
    </source>
</evidence>